<accession>A0A0C2XWJ7</accession>
<dbReference type="Proteomes" id="UP000053424">
    <property type="component" value="Unassembled WGS sequence"/>
</dbReference>
<evidence type="ECO:0000313" key="10">
    <source>
        <dbReference type="Proteomes" id="UP000053424"/>
    </source>
</evidence>
<dbReference type="SMART" id="SM00905">
    <property type="entry name" value="FolB"/>
    <property type="match status" value="2"/>
</dbReference>
<dbReference type="Pfam" id="PF02152">
    <property type="entry name" value="FolB"/>
    <property type="match status" value="2"/>
</dbReference>
<dbReference type="InterPro" id="IPR006157">
    <property type="entry name" value="FolB_dom"/>
</dbReference>
<dbReference type="SUPFAM" id="SSF55620">
    <property type="entry name" value="Tetrahydrobiopterin biosynthesis enzymes-like"/>
    <property type="match status" value="2"/>
</dbReference>
<evidence type="ECO:0000259" key="8">
    <source>
        <dbReference type="SMART" id="SM00905"/>
    </source>
</evidence>
<dbReference type="Gene3D" id="3.30.1130.10">
    <property type="match status" value="2"/>
</dbReference>
<evidence type="ECO:0000256" key="2">
    <source>
        <dbReference type="ARBA" id="ARBA00005013"/>
    </source>
</evidence>
<dbReference type="InterPro" id="IPR043133">
    <property type="entry name" value="GTP-CH-I_C/QueF"/>
</dbReference>
<keyword evidence="5" id="KW-0289">Folate biosynthesis</keyword>
<evidence type="ECO:0000256" key="4">
    <source>
        <dbReference type="ARBA" id="ARBA00013043"/>
    </source>
</evidence>
<comment type="pathway">
    <text evidence="2">Cofactor biosynthesis; tetrahydrofolate biosynthesis; 2-amino-4-hydroxy-6-hydroxymethyl-7,8-dihydropteridine diphosphate from 7,8-dihydroneopterin triphosphate: step 3/4.</text>
</comment>
<evidence type="ECO:0000313" key="9">
    <source>
        <dbReference type="EMBL" id="KIM42033.1"/>
    </source>
</evidence>
<dbReference type="OrthoDB" id="5425486at2759"/>
<feature type="domain" description="Dihydroneopterin aldolase/epimerase" evidence="8">
    <location>
        <begin position="8"/>
        <end position="132"/>
    </location>
</feature>
<keyword evidence="10" id="KW-1185">Reference proteome</keyword>
<organism evidence="9 10">
    <name type="scientific">Hebeloma cylindrosporum</name>
    <dbReference type="NCBI Taxonomy" id="76867"/>
    <lineage>
        <taxon>Eukaryota</taxon>
        <taxon>Fungi</taxon>
        <taxon>Dikarya</taxon>
        <taxon>Basidiomycota</taxon>
        <taxon>Agaricomycotina</taxon>
        <taxon>Agaricomycetes</taxon>
        <taxon>Agaricomycetidae</taxon>
        <taxon>Agaricales</taxon>
        <taxon>Agaricineae</taxon>
        <taxon>Hymenogastraceae</taxon>
        <taxon>Hebeloma</taxon>
    </lineage>
</organism>
<protein>
    <recommendedName>
        <fullName evidence="4">dihydroneopterin aldolase</fullName>
        <ecNumber evidence="4">4.1.2.25</ecNumber>
    </recommendedName>
    <alternativeName>
        <fullName evidence="7">7,8-dihydroneopterin aldolase</fullName>
    </alternativeName>
</protein>
<name>A0A0C2XWJ7_HEBCY</name>
<evidence type="ECO:0000256" key="5">
    <source>
        <dbReference type="ARBA" id="ARBA00022909"/>
    </source>
</evidence>
<dbReference type="GO" id="GO:0005737">
    <property type="term" value="C:cytoplasm"/>
    <property type="evidence" value="ECO:0007669"/>
    <property type="project" value="TreeGrafter"/>
</dbReference>
<feature type="domain" description="Dihydroneopterin aldolase/epimerase" evidence="8">
    <location>
        <begin position="143"/>
        <end position="247"/>
    </location>
</feature>
<keyword evidence="6" id="KW-0456">Lyase</keyword>
<comment type="similarity">
    <text evidence="3">Belongs to the DHNA family.</text>
</comment>
<proteinExistence type="inferred from homology"/>
<gene>
    <name evidence="9" type="ORF">M413DRAFT_445214</name>
</gene>
<evidence type="ECO:0000256" key="7">
    <source>
        <dbReference type="ARBA" id="ARBA00032903"/>
    </source>
</evidence>
<dbReference type="InterPro" id="IPR006156">
    <property type="entry name" value="Dihydroneopterin_aldolase"/>
</dbReference>
<dbReference type="HOGENOM" id="CLU_062068_2_0_1"/>
<comment type="catalytic activity">
    <reaction evidence="1">
        <text>7,8-dihydroneopterin = 6-hydroxymethyl-7,8-dihydropterin + glycolaldehyde</text>
        <dbReference type="Rhea" id="RHEA:10540"/>
        <dbReference type="ChEBI" id="CHEBI:17001"/>
        <dbReference type="ChEBI" id="CHEBI:17071"/>
        <dbReference type="ChEBI" id="CHEBI:44841"/>
        <dbReference type="EC" id="4.1.2.25"/>
    </reaction>
</comment>
<dbReference type="EMBL" id="KN831779">
    <property type="protein sequence ID" value="KIM42033.1"/>
    <property type="molecule type" value="Genomic_DNA"/>
</dbReference>
<evidence type="ECO:0000256" key="6">
    <source>
        <dbReference type="ARBA" id="ARBA00023239"/>
    </source>
</evidence>
<dbReference type="GO" id="GO:0046656">
    <property type="term" value="P:folic acid biosynthetic process"/>
    <property type="evidence" value="ECO:0007669"/>
    <property type="project" value="UniProtKB-KW"/>
</dbReference>
<reference evidence="10" key="2">
    <citation type="submission" date="2015-01" db="EMBL/GenBank/DDBJ databases">
        <title>Evolutionary Origins and Diversification of the Mycorrhizal Mutualists.</title>
        <authorList>
            <consortium name="DOE Joint Genome Institute"/>
            <consortium name="Mycorrhizal Genomics Consortium"/>
            <person name="Kohler A."/>
            <person name="Kuo A."/>
            <person name="Nagy L.G."/>
            <person name="Floudas D."/>
            <person name="Copeland A."/>
            <person name="Barry K.W."/>
            <person name="Cichocki N."/>
            <person name="Veneault-Fourrey C."/>
            <person name="LaButti K."/>
            <person name="Lindquist E.A."/>
            <person name="Lipzen A."/>
            <person name="Lundell T."/>
            <person name="Morin E."/>
            <person name="Murat C."/>
            <person name="Riley R."/>
            <person name="Ohm R."/>
            <person name="Sun H."/>
            <person name="Tunlid A."/>
            <person name="Henrissat B."/>
            <person name="Grigoriev I.V."/>
            <person name="Hibbett D.S."/>
            <person name="Martin F."/>
        </authorList>
    </citation>
    <scope>NUCLEOTIDE SEQUENCE [LARGE SCALE GENOMIC DNA]</scope>
    <source>
        <strain evidence="10">h7</strain>
    </source>
</reference>
<dbReference type="AlphaFoldDB" id="A0A0C2XWJ7"/>
<evidence type="ECO:0000256" key="1">
    <source>
        <dbReference type="ARBA" id="ARBA00001353"/>
    </source>
</evidence>
<dbReference type="STRING" id="686832.A0A0C2XWJ7"/>
<dbReference type="PANTHER" id="PTHR42844:SF1">
    <property type="entry name" value="DIHYDRONEOPTERIN ALDOLASE 1-RELATED"/>
    <property type="match status" value="1"/>
</dbReference>
<evidence type="ECO:0000256" key="3">
    <source>
        <dbReference type="ARBA" id="ARBA00005708"/>
    </source>
</evidence>
<dbReference type="PANTHER" id="PTHR42844">
    <property type="entry name" value="DIHYDRONEOPTERIN ALDOLASE 1-RELATED"/>
    <property type="match status" value="1"/>
</dbReference>
<reference evidence="9 10" key="1">
    <citation type="submission" date="2014-04" db="EMBL/GenBank/DDBJ databases">
        <authorList>
            <consortium name="DOE Joint Genome Institute"/>
            <person name="Kuo A."/>
            <person name="Gay G."/>
            <person name="Dore J."/>
            <person name="Kohler A."/>
            <person name="Nagy L.G."/>
            <person name="Floudas D."/>
            <person name="Copeland A."/>
            <person name="Barry K.W."/>
            <person name="Cichocki N."/>
            <person name="Veneault-Fourrey C."/>
            <person name="LaButti K."/>
            <person name="Lindquist E.A."/>
            <person name="Lipzen A."/>
            <person name="Lundell T."/>
            <person name="Morin E."/>
            <person name="Murat C."/>
            <person name="Sun H."/>
            <person name="Tunlid A."/>
            <person name="Henrissat B."/>
            <person name="Grigoriev I.V."/>
            <person name="Hibbett D.S."/>
            <person name="Martin F."/>
            <person name="Nordberg H.P."/>
            <person name="Cantor M.N."/>
            <person name="Hua S.X."/>
        </authorList>
    </citation>
    <scope>NUCLEOTIDE SEQUENCE [LARGE SCALE GENOMIC DNA]</scope>
    <source>
        <strain evidence="10">h7</strain>
    </source>
</reference>
<dbReference type="GO" id="GO:0004150">
    <property type="term" value="F:dihydroneopterin aldolase activity"/>
    <property type="evidence" value="ECO:0007669"/>
    <property type="project" value="UniProtKB-EC"/>
</dbReference>
<sequence>MDSTSDIVFVDTLRLSANIGSDCWGRIRPQPIEITVYLHLKPSFLQAAAESDDVVDSIHYGHLTKSIRILIKSKSGSDSSGFNGIDDLIRAVTACAFELGGEAIAEVRVVLNIPKVILLANGFFVDVVTARDGPELAMVSKKVSIGDIVVPVIIGVNPPEREAKQRVLVNITFHEDPSSSKDVDYPCIVTKLSKDMEASSYLTLEKFVMEIIRSAFVEHNSVKAVTARAQKPSALSFAQSSGVEITRTHASFSRLQSSDLQS</sequence>
<dbReference type="EC" id="4.1.2.25" evidence="4"/>